<evidence type="ECO:0000259" key="3">
    <source>
        <dbReference type="Pfam" id="PF05368"/>
    </source>
</evidence>
<name>A0A9P3GBY3_9APHY</name>
<proteinExistence type="inferred from homology"/>
<gene>
    <name evidence="4" type="ORF">PsYK624_071870</name>
</gene>
<feature type="domain" description="NmrA-like" evidence="3">
    <location>
        <begin position="6"/>
        <end position="265"/>
    </location>
</feature>
<keyword evidence="5" id="KW-1185">Reference proteome</keyword>
<accession>A0A9P3GBY3</accession>
<organism evidence="4 5">
    <name type="scientific">Phanerochaete sordida</name>
    <dbReference type="NCBI Taxonomy" id="48140"/>
    <lineage>
        <taxon>Eukaryota</taxon>
        <taxon>Fungi</taxon>
        <taxon>Dikarya</taxon>
        <taxon>Basidiomycota</taxon>
        <taxon>Agaricomycotina</taxon>
        <taxon>Agaricomycetes</taxon>
        <taxon>Polyporales</taxon>
        <taxon>Phanerochaetaceae</taxon>
        <taxon>Phanerochaete</taxon>
    </lineage>
</organism>
<dbReference type="Proteomes" id="UP000703269">
    <property type="component" value="Unassembled WGS sequence"/>
</dbReference>
<dbReference type="EMBL" id="BPQB01000019">
    <property type="protein sequence ID" value="GJE91039.1"/>
    <property type="molecule type" value="Genomic_DNA"/>
</dbReference>
<dbReference type="Gene3D" id="3.40.50.720">
    <property type="entry name" value="NAD(P)-binding Rossmann-like Domain"/>
    <property type="match status" value="1"/>
</dbReference>
<dbReference type="PANTHER" id="PTHR42748">
    <property type="entry name" value="NITROGEN METABOLITE REPRESSION PROTEIN NMRA FAMILY MEMBER"/>
    <property type="match status" value="1"/>
</dbReference>
<dbReference type="SUPFAM" id="SSF51735">
    <property type="entry name" value="NAD(P)-binding Rossmann-fold domains"/>
    <property type="match status" value="1"/>
</dbReference>
<sequence>MSATDQKLIFVIGGTGAQGIAVIDALLAPGADGAPSPYAIRALTRDPESRRAKELKAKGVELVKGQVEDLQTVFAALQGAWGAFVNTDGFTMGEQKEVFYGMRIFELAKQAKTVRHYIWGNLDYITKKANYDPKYKTEHYDGKGRVADWLKAQPSVVSDDELSWSVLTSGPYMDMLKFVLLGPITRRKDGTLVWAFPTDMGHIPMVALEDIGFIARYSFDNRAEVSGKDLEVASEMATLDSVVATFTRVTGRPAVAVHLTIEEWFRYWKNTDRPVANERPVGDGSTTWKQNFTAFFSMWRDDRITRDMEWNHRVNPNLLTLERWMRKENYTGEVELNLLKNAEDGKSAYPDFELVAAELGQ</sequence>
<keyword evidence="2" id="KW-0521">NADP</keyword>
<reference evidence="4 5" key="1">
    <citation type="submission" date="2021-08" db="EMBL/GenBank/DDBJ databases">
        <title>Draft Genome Sequence of Phanerochaete sordida strain YK-624.</title>
        <authorList>
            <person name="Mori T."/>
            <person name="Dohra H."/>
            <person name="Suzuki T."/>
            <person name="Kawagishi H."/>
            <person name="Hirai H."/>
        </authorList>
    </citation>
    <scope>NUCLEOTIDE SEQUENCE [LARGE SCALE GENOMIC DNA]</scope>
    <source>
        <strain evidence="4 5">YK-624</strain>
    </source>
</reference>
<evidence type="ECO:0000313" key="5">
    <source>
        <dbReference type="Proteomes" id="UP000703269"/>
    </source>
</evidence>
<evidence type="ECO:0000313" key="4">
    <source>
        <dbReference type="EMBL" id="GJE91039.1"/>
    </source>
</evidence>
<comment type="caution">
    <text evidence="4">The sequence shown here is derived from an EMBL/GenBank/DDBJ whole genome shotgun (WGS) entry which is preliminary data.</text>
</comment>
<dbReference type="AlphaFoldDB" id="A0A9P3GBY3"/>
<dbReference type="Gene3D" id="3.90.25.10">
    <property type="entry name" value="UDP-galactose 4-epimerase, domain 1"/>
    <property type="match status" value="1"/>
</dbReference>
<dbReference type="OrthoDB" id="300709at2759"/>
<evidence type="ECO:0000256" key="1">
    <source>
        <dbReference type="ARBA" id="ARBA00006328"/>
    </source>
</evidence>
<dbReference type="InterPro" id="IPR036291">
    <property type="entry name" value="NAD(P)-bd_dom_sf"/>
</dbReference>
<dbReference type="Pfam" id="PF05368">
    <property type="entry name" value="NmrA"/>
    <property type="match status" value="1"/>
</dbReference>
<dbReference type="InterPro" id="IPR008030">
    <property type="entry name" value="NmrA-like"/>
</dbReference>
<comment type="similarity">
    <text evidence="1">Belongs to the NmrA-type oxidoreductase family.</text>
</comment>
<evidence type="ECO:0000256" key="2">
    <source>
        <dbReference type="ARBA" id="ARBA00022857"/>
    </source>
</evidence>
<protein>
    <submittedName>
        <fullName evidence="4">NmrA/HSCARG family protein</fullName>
    </submittedName>
</protein>
<dbReference type="PANTHER" id="PTHR42748:SF14">
    <property type="entry name" value="SNOAL-LIKE DOMAIN-CONTAINING PROTEIN"/>
    <property type="match status" value="1"/>
</dbReference>
<dbReference type="InterPro" id="IPR051164">
    <property type="entry name" value="NmrA-like_oxidored"/>
</dbReference>
<dbReference type="GO" id="GO:0005634">
    <property type="term" value="C:nucleus"/>
    <property type="evidence" value="ECO:0007669"/>
    <property type="project" value="TreeGrafter"/>
</dbReference>
<dbReference type="CDD" id="cd05251">
    <property type="entry name" value="NmrA_like_SDR_a"/>
    <property type="match status" value="1"/>
</dbReference>